<proteinExistence type="predicted"/>
<name>A0A6N9VNR1_STRMI</name>
<evidence type="ECO:0000313" key="3">
    <source>
        <dbReference type="EMBL" id="NEB72779.1"/>
    </source>
</evidence>
<organism evidence="3 4">
    <name type="scientific">Streptomyces microflavus</name>
    <name type="common">Streptomyces lipmanii</name>
    <dbReference type="NCBI Taxonomy" id="1919"/>
    <lineage>
        <taxon>Bacteria</taxon>
        <taxon>Bacillati</taxon>
        <taxon>Actinomycetota</taxon>
        <taxon>Actinomycetes</taxon>
        <taxon>Kitasatosporales</taxon>
        <taxon>Streptomycetaceae</taxon>
        <taxon>Streptomyces</taxon>
    </lineage>
</organism>
<dbReference type="InterPro" id="IPR049900">
    <property type="entry name" value="PKS_mFAS_DH"/>
</dbReference>
<sequence length="99" mass="10398">GGAVLTGRLSVEAQPWLADHVVLGRTMLPGAVLVELALTAGESVDCATLDELTLAAPLVLPERSGAQVRVVVGPRTAGRRTVAVYSRPEDTEQEWATHA</sequence>
<dbReference type="Gene3D" id="3.10.129.110">
    <property type="entry name" value="Polyketide synthase dehydratase"/>
    <property type="match status" value="1"/>
</dbReference>
<dbReference type="EMBL" id="JAAGME010001611">
    <property type="protein sequence ID" value="NEB72779.1"/>
    <property type="molecule type" value="Genomic_DNA"/>
</dbReference>
<feature type="domain" description="PKS/mFAS DH" evidence="2">
    <location>
        <begin position="1"/>
        <end position="99"/>
    </location>
</feature>
<dbReference type="RefSeq" id="WP_164359131.1">
    <property type="nucleotide sequence ID" value="NZ_JAAGME010001611.1"/>
</dbReference>
<feature type="non-terminal residue" evidence="3">
    <location>
        <position position="1"/>
    </location>
</feature>
<dbReference type="AlphaFoldDB" id="A0A6N9VNR1"/>
<comment type="caution">
    <text evidence="1">Lacks conserved residue(s) required for the propagation of feature annotation.</text>
</comment>
<dbReference type="InterPro" id="IPR020807">
    <property type="entry name" value="PKS_DH"/>
</dbReference>
<protein>
    <recommendedName>
        <fullName evidence="2">PKS/mFAS DH domain-containing protein</fullName>
    </recommendedName>
</protein>
<evidence type="ECO:0000313" key="4">
    <source>
        <dbReference type="Proteomes" id="UP000471648"/>
    </source>
</evidence>
<dbReference type="Proteomes" id="UP000471648">
    <property type="component" value="Unassembled WGS sequence"/>
</dbReference>
<gene>
    <name evidence="3" type="ORF">G3I39_37735</name>
</gene>
<dbReference type="InterPro" id="IPR049552">
    <property type="entry name" value="PKS_DH_N"/>
</dbReference>
<dbReference type="Pfam" id="PF21089">
    <property type="entry name" value="PKS_DH_N"/>
    <property type="match status" value="1"/>
</dbReference>
<dbReference type="SMART" id="SM00826">
    <property type="entry name" value="PKS_DH"/>
    <property type="match status" value="1"/>
</dbReference>
<dbReference type="PROSITE" id="PS52019">
    <property type="entry name" value="PKS_MFAS_DH"/>
    <property type="match status" value="1"/>
</dbReference>
<reference evidence="3 4" key="1">
    <citation type="submission" date="2020-01" db="EMBL/GenBank/DDBJ databases">
        <title>Insect and environment-associated Actinomycetes.</title>
        <authorList>
            <person name="Currrie C."/>
            <person name="Chevrette M."/>
            <person name="Carlson C."/>
            <person name="Stubbendieck R."/>
            <person name="Wendt-Pienkowski E."/>
        </authorList>
    </citation>
    <scope>NUCLEOTIDE SEQUENCE [LARGE SCALE GENOMIC DNA]</scope>
    <source>
        <strain evidence="3 4">SID14438</strain>
    </source>
</reference>
<accession>A0A6N9VNR1</accession>
<evidence type="ECO:0000256" key="1">
    <source>
        <dbReference type="PROSITE-ProRule" id="PRU01363"/>
    </source>
</evidence>
<dbReference type="InterPro" id="IPR042104">
    <property type="entry name" value="PKS_dehydratase_sf"/>
</dbReference>
<evidence type="ECO:0000259" key="2">
    <source>
        <dbReference type="PROSITE" id="PS52019"/>
    </source>
</evidence>
<comment type="caution">
    <text evidence="3">The sequence shown here is derived from an EMBL/GenBank/DDBJ whole genome shotgun (WGS) entry which is preliminary data.</text>
</comment>
<feature type="non-terminal residue" evidence="3">
    <location>
        <position position="99"/>
    </location>
</feature>